<dbReference type="GO" id="GO:0016853">
    <property type="term" value="F:isomerase activity"/>
    <property type="evidence" value="ECO:0007669"/>
    <property type="project" value="UniProtKB-KW"/>
</dbReference>
<proteinExistence type="predicted"/>
<dbReference type="PANTHER" id="PTHR30538:SF1">
    <property type="entry name" value="L-LYSINE 2,3-AMINOMUTASE"/>
    <property type="match status" value="1"/>
</dbReference>
<reference evidence="10 11" key="1">
    <citation type="submission" date="2017-09" db="EMBL/GenBank/DDBJ databases">
        <title>Depth-based differentiation of microbial function through sediment-hosted aquifers and enrichment of novel symbionts in the deep terrestrial subsurface.</title>
        <authorList>
            <person name="Probst A.J."/>
            <person name="Ladd B."/>
            <person name="Jarett J.K."/>
            <person name="Geller-Mcgrath D.E."/>
            <person name="Sieber C.M."/>
            <person name="Emerson J.B."/>
            <person name="Anantharaman K."/>
            <person name="Thomas B.C."/>
            <person name="Malmstrom R."/>
            <person name="Stieglmeier M."/>
            <person name="Klingl A."/>
            <person name="Woyke T."/>
            <person name="Ryan C.M."/>
            <person name="Banfield J.F."/>
        </authorList>
    </citation>
    <scope>NUCLEOTIDE SEQUENCE [LARGE SCALE GENOMIC DNA]</scope>
    <source>
        <strain evidence="10">CG22_combo_CG10-13_8_21_14_all_39_9</strain>
    </source>
</reference>
<accession>A0A2H0D0Z5</accession>
<dbReference type="GO" id="GO:0051539">
    <property type="term" value="F:4 iron, 4 sulfur cluster binding"/>
    <property type="evidence" value="ECO:0007669"/>
    <property type="project" value="UniProtKB-KW"/>
</dbReference>
<evidence type="ECO:0000256" key="1">
    <source>
        <dbReference type="ARBA" id="ARBA00001933"/>
    </source>
</evidence>
<dbReference type="GO" id="GO:0046872">
    <property type="term" value="F:metal ion binding"/>
    <property type="evidence" value="ECO:0007669"/>
    <property type="project" value="UniProtKB-KW"/>
</dbReference>
<keyword evidence="6" id="KW-0408">Iron</keyword>
<protein>
    <submittedName>
        <fullName evidence="10">Lysine 2,3-aminomutase</fullName>
    </submittedName>
</protein>
<dbReference type="Pfam" id="PF04055">
    <property type="entry name" value="Radical_SAM"/>
    <property type="match status" value="1"/>
</dbReference>
<dbReference type="AlphaFoldDB" id="A0A2H0D0Z5"/>
<feature type="domain" description="Radical SAM core" evidence="9">
    <location>
        <begin position="65"/>
        <end position="125"/>
    </location>
</feature>
<dbReference type="Proteomes" id="UP000230159">
    <property type="component" value="Unassembled WGS sequence"/>
</dbReference>
<dbReference type="Gene3D" id="3.20.20.70">
    <property type="entry name" value="Aldolase class I"/>
    <property type="match status" value="1"/>
</dbReference>
<evidence type="ECO:0000256" key="6">
    <source>
        <dbReference type="ARBA" id="ARBA00023004"/>
    </source>
</evidence>
<keyword evidence="7" id="KW-0411">Iron-sulfur</keyword>
<comment type="caution">
    <text evidence="10">The sequence shown here is derived from an EMBL/GenBank/DDBJ whole genome shotgun (WGS) entry which is preliminary data.</text>
</comment>
<dbReference type="PANTHER" id="PTHR30538">
    <property type="entry name" value="LYSINE 2,3-AMINOMUTASE-RELATED"/>
    <property type="match status" value="1"/>
</dbReference>
<comment type="cofactor">
    <cofactor evidence="1">
        <name>pyridoxal 5'-phosphate</name>
        <dbReference type="ChEBI" id="CHEBI:597326"/>
    </cofactor>
</comment>
<evidence type="ECO:0000256" key="5">
    <source>
        <dbReference type="ARBA" id="ARBA00022898"/>
    </source>
</evidence>
<dbReference type="InterPro" id="IPR007197">
    <property type="entry name" value="rSAM"/>
</dbReference>
<name>A0A2H0D0Z5_9BACT</name>
<evidence type="ECO:0000256" key="3">
    <source>
        <dbReference type="ARBA" id="ARBA00022691"/>
    </source>
</evidence>
<evidence type="ECO:0000256" key="8">
    <source>
        <dbReference type="ARBA" id="ARBA00023235"/>
    </source>
</evidence>
<dbReference type="SUPFAM" id="SSF102114">
    <property type="entry name" value="Radical SAM enzymes"/>
    <property type="match status" value="1"/>
</dbReference>
<feature type="non-terminal residue" evidence="10">
    <location>
        <position position="128"/>
    </location>
</feature>
<evidence type="ECO:0000259" key="9">
    <source>
        <dbReference type="Pfam" id="PF04055"/>
    </source>
</evidence>
<sequence length="128" mass="14610">MLSKRLSPYLEKLSVTCPAIYKQFVPSLQEGHDEELTVDDPLLEEEHTVVRGLVHKYGNRALLLLTMNCAAYCRFCTRRRKVSDIKKGIITHHDLDKMVAYLKKHPEIKELILSGGDPLTQPVILKKA</sequence>
<dbReference type="InterPro" id="IPR003739">
    <property type="entry name" value="Lys_aminomutase/Glu_NH3_mut"/>
</dbReference>
<evidence type="ECO:0000256" key="4">
    <source>
        <dbReference type="ARBA" id="ARBA00022723"/>
    </source>
</evidence>
<evidence type="ECO:0000313" key="10">
    <source>
        <dbReference type="EMBL" id="PIP75834.1"/>
    </source>
</evidence>
<keyword evidence="2" id="KW-0004">4Fe-4S</keyword>
<keyword evidence="3" id="KW-0949">S-adenosyl-L-methionine</keyword>
<dbReference type="EMBL" id="PCTN01000067">
    <property type="protein sequence ID" value="PIP75834.1"/>
    <property type="molecule type" value="Genomic_DNA"/>
</dbReference>
<dbReference type="SFLD" id="SFLDS00029">
    <property type="entry name" value="Radical_SAM"/>
    <property type="match status" value="1"/>
</dbReference>
<evidence type="ECO:0000256" key="7">
    <source>
        <dbReference type="ARBA" id="ARBA00023014"/>
    </source>
</evidence>
<keyword evidence="4" id="KW-0479">Metal-binding</keyword>
<dbReference type="InterPro" id="IPR058240">
    <property type="entry name" value="rSAM_sf"/>
</dbReference>
<dbReference type="InterPro" id="IPR013785">
    <property type="entry name" value="Aldolase_TIM"/>
</dbReference>
<keyword evidence="5" id="KW-0663">Pyridoxal phosphate</keyword>
<organism evidence="10 11">
    <name type="scientific">Candidatus Kuenenbacteria bacterium CG22_combo_CG10-13_8_21_14_all_39_9</name>
    <dbReference type="NCBI Taxonomy" id="1974621"/>
    <lineage>
        <taxon>Bacteria</taxon>
        <taxon>Candidatus Kueneniibacteriota</taxon>
    </lineage>
</organism>
<keyword evidence="8" id="KW-0413">Isomerase</keyword>
<gene>
    <name evidence="10" type="ORF">COW86_01530</name>
</gene>
<evidence type="ECO:0000313" key="11">
    <source>
        <dbReference type="Proteomes" id="UP000230159"/>
    </source>
</evidence>
<evidence type="ECO:0000256" key="2">
    <source>
        <dbReference type="ARBA" id="ARBA00022485"/>
    </source>
</evidence>